<comment type="caution">
    <text evidence="2">The sequence shown here is derived from an EMBL/GenBank/DDBJ whole genome shotgun (WGS) entry which is preliminary data.</text>
</comment>
<dbReference type="OrthoDB" id="1022205at2759"/>
<protein>
    <submittedName>
        <fullName evidence="2">Uncharacterized protein</fullName>
    </submittedName>
</protein>
<accession>A0A6V7VKK6</accession>
<sequence length="136" mass="15499">MTSYLNQPKVREALHVESENRWHVCGGVDSYKNIYHGVEFHIKKALKSNVKVLLFYGDTDMRCNLILGSKFASNLGYKLLKPAKPWVFRSQVGGFRTIYEGGLSFVTIRGAGHMVPQKKGAEMQYLIESFIQNKEI</sequence>
<dbReference type="EMBL" id="CAJEWN010000255">
    <property type="protein sequence ID" value="CAD2175506.1"/>
    <property type="molecule type" value="Genomic_DNA"/>
</dbReference>
<dbReference type="Pfam" id="PF00450">
    <property type="entry name" value="Peptidase_S10"/>
    <property type="match status" value="1"/>
</dbReference>
<dbReference type="GO" id="GO:0004185">
    <property type="term" value="F:serine-type carboxypeptidase activity"/>
    <property type="evidence" value="ECO:0007669"/>
    <property type="project" value="InterPro"/>
</dbReference>
<gene>
    <name evidence="2" type="ORF">MENT_LOCUS27234</name>
</gene>
<dbReference type="AlphaFoldDB" id="A0A6V7VKK6"/>
<organism evidence="2 3">
    <name type="scientific">Meloidogyne enterolobii</name>
    <name type="common">Root-knot nematode worm</name>
    <name type="synonym">Meloidogyne mayaguensis</name>
    <dbReference type="NCBI Taxonomy" id="390850"/>
    <lineage>
        <taxon>Eukaryota</taxon>
        <taxon>Metazoa</taxon>
        <taxon>Ecdysozoa</taxon>
        <taxon>Nematoda</taxon>
        <taxon>Chromadorea</taxon>
        <taxon>Rhabditida</taxon>
        <taxon>Tylenchina</taxon>
        <taxon>Tylenchomorpha</taxon>
        <taxon>Tylenchoidea</taxon>
        <taxon>Meloidogynidae</taxon>
        <taxon>Meloidogyninae</taxon>
        <taxon>Meloidogyne</taxon>
    </lineage>
</organism>
<comment type="similarity">
    <text evidence="1">Belongs to the peptidase S10 family.</text>
</comment>
<proteinExistence type="inferred from homology"/>
<evidence type="ECO:0000313" key="3">
    <source>
        <dbReference type="Proteomes" id="UP000580250"/>
    </source>
</evidence>
<dbReference type="Gene3D" id="3.40.50.1820">
    <property type="entry name" value="alpha/beta hydrolase"/>
    <property type="match status" value="1"/>
</dbReference>
<name>A0A6V7VKK6_MELEN</name>
<dbReference type="Proteomes" id="UP000580250">
    <property type="component" value="Unassembled WGS sequence"/>
</dbReference>
<dbReference type="InterPro" id="IPR001563">
    <property type="entry name" value="Peptidase_S10"/>
</dbReference>
<reference evidence="2 3" key="1">
    <citation type="submission" date="2020-08" db="EMBL/GenBank/DDBJ databases">
        <authorList>
            <person name="Koutsovoulos G."/>
            <person name="Danchin GJ E."/>
        </authorList>
    </citation>
    <scope>NUCLEOTIDE SEQUENCE [LARGE SCALE GENOMIC DNA]</scope>
</reference>
<dbReference type="GO" id="GO:0006508">
    <property type="term" value="P:proteolysis"/>
    <property type="evidence" value="ECO:0007669"/>
    <property type="project" value="InterPro"/>
</dbReference>
<evidence type="ECO:0000313" key="2">
    <source>
        <dbReference type="EMBL" id="CAD2175506.1"/>
    </source>
</evidence>
<evidence type="ECO:0000256" key="1">
    <source>
        <dbReference type="ARBA" id="ARBA00009431"/>
    </source>
</evidence>
<dbReference type="InterPro" id="IPR029058">
    <property type="entry name" value="AB_hydrolase_fold"/>
</dbReference>
<dbReference type="SUPFAM" id="SSF53474">
    <property type="entry name" value="alpha/beta-Hydrolases"/>
    <property type="match status" value="1"/>
</dbReference>